<dbReference type="SUPFAM" id="SSF56935">
    <property type="entry name" value="Porins"/>
    <property type="match status" value="1"/>
</dbReference>
<accession>A0A645HFM9</accession>
<dbReference type="AlphaFoldDB" id="A0A645HFM9"/>
<organism evidence="1">
    <name type="scientific">bioreactor metagenome</name>
    <dbReference type="NCBI Taxonomy" id="1076179"/>
    <lineage>
        <taxon>unclassified sequences</taxon>
        <taxon>metagenomes</taxon>
        <taxon>ecological metagenomes</taxon>
    </lineage>
</organism>
<sequence>MLFAGGFGHDVALTGVYTSSGSEGVMDNTAYTKMFYHGGNSPEYLAENSWTPENPNAEFPRLTLVTVSSNNAYSSTFWYRNGAYLRMKTAQIGYNLPKKWLNPVGMDAFRIYAEGYNLFTLSGLSKYNIDPESPAVNNGYYPQQRTLSLGVKMSF</sequence>
<protein>
    <recommendedName>
        <fullName evidence="2">TonB-dependent receptor SusC</fullName>
    </recommendedName>
</protein>
<comment type="caution">
    <text evidence="1">The sequence shown here is derived from an EMBL/GenBank/DDBJ whole genome shotgun (WGS) entry which is preliminary data.</text>
</comment>
<evidence type="ECO:0000313" key="1">
    <source>
        <dbReference type="EMBL" id="MPN37376.1"/>
    </source>
</evidence>
<reference evidence="1" key="1">
    <citation type="submission" date="2019-08" db="EMBL/GenBank/DDBJ databases">
        <authorList>
            <person name="Kucharzyk K."/>
            <person name="Murdoch R.W."/>
            <person name="Higgins S."/>
            <person name="Loffler F."/>
        </authorList>
    </citation>
    <scope>NUCLEOTIDE SEQUENCE</scope>
</reference>
<evidence type="ECO:0008006" key="2">
    <source>
        <dbReference type="Google" id="ProtNLM"/>
    </source>
</evidence>
<gene>
    <name evidence="1" type="ORF">SDC9_184893</name>
</gene>
<dbReference type="EMBL" id="VSSQ01091990">
    <property type="protein sequence ID" value="MPN37376.1"/>
    <property type="molecule type" value="Genomic_DNA"/>
</dbReference>
<proteinExistence type="predicted"/>
<name>A0A645HFM9_9ZZZZ</name>